<dbReference type="Gene3D" id="3.40.50.12780">
    <property type="entry name" value="N-terminal domain of ligase-like"/>
    <property type="match status" value="1"/>
</dbReference>
<dbReference type="InterPro" id="IPR012685">
    <property type="entry name" value="CHP02304_F390_synth-rel"/>
</dbReference>
<evidence type="ECO:0000313" key="3">
    <source>
        <dbReference type="Proteomes" id="UP000182413"/>
    </source>
</evidence>
<reference evidence="2 3" key="1">
    <citation type="submission" date="2016-10" db="EMBL/GenBank/DDBJ databases">
        <authorList>
            <person name="de Groot N.N."/>
        </authorList>
    </citation>
    <scope>NUCLEOTIDE SEQUENCE [LARGE SCALE GENOMIC DNA]</scope>
    <source>
        <strain evidence="2 3">JCM 10630</strain>
    </source>
</reference>
<dbReference type="RefSeq" id="WP_074677302.1">
    <property type="nucleotide sequence ID" value="NZ_CBCSET010000003.1"/>
</dbReference>
<name>A0A1G7BLA1_9GAMM</name>
<organism evidence="2 3">
    <name type="scientific">Ectopseudomonas alcaliphila</name>
    <dbReference type="NCBI Taxonomy" id="101564"/>
    <lineage>
        <taxon>Bacteria</taxon>
        <taxon>Pseudomonadati</taxon>
        <taxon>Pseudomonadota</taxon>
        <taxon>Gammaproteobacteria</taxon>
        <taxon>Pseudomonadales</taxon>
        <taxon>Pseudomonadaceae</taxon>
        <taxon>Ectopseudomonas</taxon>
    </lineage>
</organism>
<dbReference type="EMBL" id="JAWXXP010000001">
    <property type="protein sequence ID" value="MDX5993129.1"/>
    <property type="molecule type" value="Genomic_DNA"/>
</dbReference>
<dbReference type="EMBL" id="FNAE01000002">
    <property type="protein sequence ID" value="SDE27236.1"/>
    <property type="molecule type" value="Genomic_DNA"/>
</dbReference>
<sequence length="451" mass="51364">MLDLERLRSLLRVATSFIHSRWWLRFSDRRRLEAWQARQLTRFLRETAPQAPRLSAFRGQPLERWPGMDKALLMNEFSACNSQNIDLQAALDVALQAEHSRDFSPQLGELTVGLSSGTSGHRGVFLVGREERERWAGTLLARTLPTRLLGHLLPWRPPLRIAFFLRANSRLYTTLSSRRIDFAFHDLLLGLDAALGALEQQQPHVLVAPATVLRALADAHQAGRLRIAPAHLVSVAEVLEEEDAQRIEHAFGHRPAQIYQASEGFLGYSCEHGNLHLNETHLLIEPEWLDQEQRRFQPLITDFSRTTQIIVRYRLNDILQLAPTPCPCGRAERTLAAIEGRADEIFWLPALDGSGLRPLYPDLLRRAIATAQANLEEWRLRQEGMDWHLQVKAVEPGKADTALRQALAAFFQQQQVQPATLHTTDWIPDEPGAKRRRLLLQRRPEGAPCTY</sequence>
<dbReference type="NCBIfam" id="TIGR02304">
    <property type="entry name" value="aden_form_hyp"/>
    <property type="match status" value="1"/>
</dbReference>
<keyword evidence="4" id="KW-1185">Reference proteome</keyword>
<evidence type="ECO:0000313" key="4">
    <source>
        <dbReference type="Proteomes" id="UP001278050"/>
    </source>
</evidence>
<dbReference type="InterPro" id="IPR053158">
    <property type="entry name" value="CapK_Type1_Caps_Biosynth"/>
</dbReference>
<proteinExistence type="predicted"/>
<evidence type="ECO:0000313" key="2">
    <source>
        <dbReference type="EMBL" id="SDE27236.1"/>
    </source>
</evidence>
<dbReference type="InterPro" id="IPR042099">
    <property type="entry name" value="ANL_N_sf"/>
</dbReference>
<evidence type="ECO:0000313" key="1">
    <source>
        <dbReference type="EMBL" id="MDX5993129.1"/>
    </source>
</evidence>
<protein>
    <submittedName>
        <fullName evidence="1">Adenylate synthase</fullName>
    </submittedName>
    <submittedName>
        <fullName evidence="2">Putative adenylate-forming enzyme</fullName>
    </submittedName>
</protein>
<dbReference type="PANTHER" id="PTHR36932:SF1">
    <property type="entry name" value="CAPSULAR POLYSACCHARIDE BIOSYNTHESIS PROTEIN"/>
    <property type="match status" value="1"/>
</dbReference>
<dbReference type="OrthoDB" id="580775at2"/>
<dbReference type="PANTHER" id="PTHR36932">
    <property type="entry name" value="CAPSULAR POLYSACCHARIDE BIOSYNTHESIS PROTEIN"/>
    <property type="match status" value="1"/>
</dbReference>
<gene>
    <name evidence="2" type="ORF">SAMN05216575_102263</name>
    <name evidence="1" type="ORF">SIM71_13750</name>
</gene>
<dbReference type="AlphaFoldDB" id="A0A1G7BLA1"/>
<dbReference type="Proteomes" id="UP000182413">
    <property type="component" value="Unassembled WGS sequence"/>
</dbReference>
<accession>A0A1G7BLA1</accession>
<dbReference type="Proteomes" id="UP001278050">
    <property type="component" value="Unassembled WGS sequence"/>
</dbReference>
<dbReference type="SUPFAM" id="SSF56801">
    <property type="entry name" value="Acetyl-CoA synthetase-like"/>
    <property type="match status" value="1"/>
</dbReference>
<reference evidence="1 4" key="2">
    <citation type="submission" date="2023-11" db="EMBL/GenBank/DDBJ databases">
        <title>MicrobeMod: A computational toolkit for identifying prokaryotic methylation and restriction-modification with nanopore sequencing.</title>
        <authorList>
            <person name="Crits-Christoph A."/>
            <person name="Kang S.C."/>
            <person name="Lee H."/>
            <person name="Ostrov N."/>
        </authorList>
    </citation>
    <scope>NUCLEOTIDE SEQUENCE [LARGE SCALE GENOMIC DNA]</scope>
    <source>
        <strain evidence="1 4">ATCC BAA-571</strain>
    </source>
</reference>